<feature type="region of interest" description="Disordered" evidence="1">
    <location>
        <begin position="492"/>
        <end position="522"/>
    </location>
</feature>
<keyword evidence="2" id="KW-0472">Membrane</keyword>
<feature type="compositionally biased region" description="Basic and acidic residues" evidence="1">
    <location>
        <begin position="501"/>
        <end position="515"/>
    </location>
</feature>
<dbReference type="PaxDb" id="55529-EKX32755"/>
<proteinExistence type="predicted"/>
<keyword evidence="2" id="KW-1133">Transmembrane helix</keyword>
<dbReference type="GeneID" id="17289482"/>
<feature type="region of interest" description="Disordered" evidence="1">
    <location>
        <begin position="250"/>
        <end position="270"/>
    </location>
</feature>
<evidence type="ECO:0008006" key="6">
    <source>
        <dbReference type="Google" id="ProtNLM"/>
    </source>
</evidence>
<dbReference type="EnsemblProtists" id="EKX32755">
    <property type="protein sequence ID" value="EKX32755"/>
    <property type="gene ID" value="GUITHDRAFT_166623"/>
</dbReference>
<reference evidence="5" key="2">
    <citation type="submission" date="2012-11" db="EMBL/GenBank/DDBJ databases">
        <authorList>
            <person name="Kuo A."/>
            <person name="Curtis B.A."/>
            <person name="Tanifuji G."/>
            <person name="Burki F."/>
            <person name="Gruber A."/>
            <person name="Irimia M."/>
            <person name="Maruyama S."/>
            <person name="Arias M.C."/>
            <person name="Ball S.G."/>
            <person name="Gile G.H."/>
            <person name="Hirakawa Y."/>
            <person name="Hopkins J.F."/>
            <person name="Rensing S.A."/>
            <person name="Schmutz J."/>
            <person name="Symeonidi A."/>
            <person name="Elias M."/>
            <person name="Eveleigh R.J."/>
            <person name="Herman E.K."/>
            <person name="Klute M.J."/>
            <person name="Nakayama T."/>
            <person name="Obornik M."/>
            <person name="Reyes-Prieto A."/>
            <person name="Armbrust E.V."/>
            <person name="Aves S.J."/>
            <person name="Beiko R.G."/>
            <person name="Coutinho P."/>
            <person name="Dacks J.B."/>
            <person name="Durnford D.G."/>
            <person name="Fast N.M."/>
            <person name="Green B.R."/>
            <person name="Grisdale C."/>
            <person name="Hempe F."/>
            <person name="Henrissat B."/>
            <person name="Hoppner M.P."/>
            <person name="Ishida K.-I."/>
            <person name="Kim E."/>
            <person name="Koreny L."/>
            <person name="Kroth P.G."/>
            <person name="Liu Y."/>
            <person name="Malik S.-B."/>
            <person name="Maier U.G."/>
            <person name="McRose D."/>
            <person name="Mock T."/>
            <person name="Neilson J.A."/>
            <person name="Onodera N.T."/>
            <person name="Poole A.M."/>
            <person name="Pritham E.J."/>
            <person name="Richards T.A."/>
            <person name="Rocap G."/>
            <person name="Roy S.W."/>
            <person name="Sarai C."/>
            <person name="Schaack S."/>
            <person name="Shirato S."/>
            <person name="Slamovits C.H."/>
            <person name="Spencer D.F."/>
            <person name="Suzuki S."/>
            <person name="Worden A.Z."/>
            <person name="Zauner S."/>
            <person name="Barry K."/>
            <person name="Bell C."/>
            <person name="Bharti A.K."/>
            <person name="Crow J.A."/>
            <person name="Grimwood J."/>
            <person name="Kramer R."/>
            <person name="Lindquist E."/>
            <person name="Lucas S."/>
            <person name="Salamov A."/>
            <person name="McFadden G.I."/>
            <person name="Lane C.E."/>
            <person name="Keeling P.J."/>
            <person name="Gray M.W."/>
            <person name="Grigoriev I.V."/>
            <person name="Archibald J.M."/>
        </authorList>
    </citation>
    <scope>NUCLEOTIDE SEQUENCE</scope>
    <source>
        <strain evidence="5">CCMP2712</strain>
    </source>
</reference>
<dbReference type="RefSeq" id="XP_005819735.1">
    <property type="nucleotide sequence ID" value="XM_005819678.1"/>
</dbReference>
<keyword evidence="2" id="KW-0812">Transmembrane</keyword>
<name>L1IA86_GUITC</name>
<dbReference type="Proteomes" id="UP000011087">
    <property type="component" value="Unassembled WGS sequence"/>
</dbReference>
<evidence type="ECO:0000313" key="5">
    <source>
        <dbReference type="Proteomes" id="UP000011087"/>
    </source>
</evidence>
<evidence type="ECO:0000256" key="1">
    <source>
        <dbReference type="SAM" id="MobiDB-lite"/>
    </source>
</evidence>
<dbReference type="AlphaFoldDB" id="L1IA86"/>
<dbReference type="KEGG" id="gtt:GUITHDRAFT_166623"/>
<reference evidence="4" key="3">
    <citation type="submission" date="2016-03" db="UniProtKB">
        <authorList>
            <consortium name="EnsemblProtists"/>
        </authorList>
    </citation>
    <scope>IDENTIFICATION</scope>
</reference>
<evidence type="ECO:0000256" key="2">
    <source>
        <dbReference type="SAM" id="Phobius"/>
    </source>
</evidence>
<dbReference type="HOGENOM" id="CLU_522216_0_0_1"/>
<reference evidence="3 5" key="1">
    <citation type="journal article" date="2012" name="Nature">
        <title>Algal genomes reveal evolutionary mosaicism and the fate of nucleomorphs.</title>
        <authorList>
            <consortium name="DOE Joint Genome Institute"/>
            <person name="Curtis B.A."/>
            <person name="Tanifuji G."/>
            <person name="Burki F."/>
            <person name="Gruber A."/>
            <person name="Irimia M."/>
            <person name="Maruyama S."/>
            <person name="Arias M.C."/>
            <person name="Ball S.G."/>
            <person name="Gile G.H."/>
            <person name="Hirakawa Y."/>
            <person name="Hopkins J.F."/>
            <person name="Kuo A."/>
            <person name="Rensing S.A."/>
            <person name="Schmutz J."/>
            <person name="Symeonidi A."/>
            <person name="Elias M."/>
            <person name="Eveleigh R.J."/>
            <person name="Herman E.K."/>
            <person name="Klute M.J."/>
            <person name="Nakayama T."/>
            <person name="Obornik M."/>
            <person name="Reyes-Prieto A."/>
            <person name="Armbrust E.V."/>
            <person name="Aves S.J."/>
            <person name="Beiko R.G."/>
            <person name="Coutinho P."/>
            <person name="Dacks J.B."/>
            <person name="Durnford D.G."/>
            <person name="Fast N.M."/>
            <person name="Green B.R."/>
            <person name="Grisdale C.J."/>
            <person name="Hempel F."/>
            <person name="Henrissat B."/>
            <person name="Hoppner M.P."/>
            <person name="Ishida K."/>
            <person name="Kim E."/>
            <person name="Koreny L."/>
            <person name="Kroth P.G."/>
            <person name="Liu Y."/>
            <person name="Malik S.B."/>
            <person name="Maier U.G."/>
            <person name="McRose D."/>
            <person name="Mock T."/>
            <person name="Neilson J.A."/>
            <person name="Onodera N.T."/>
            <person name="Poole A.M."/>
            <person name="Pritham E.J."/>
            <person name="Richards T.A."/>
            <person name="Rocap G."/>
            <person name="Roy S.W."/>
            <person name="Sarai C."/>
            <person name="Schaack S."/>
            <person name="Shirato S."/>
            <person name="Slamovits C.H."/>
            <person name="Spencer D.F."/>
            <person name="Suzuki S."/>
            <person name="Worden A.Z."/>
            <person name="Zauner S."/>
            <person name="Barry K."/>
            <person name="Bell C."/>
            <person name="Bharti A.K."/>
            <person name="Crow J.A."/>
            <person name="Grimwood J."/>
            <person name="Kramer R."/>
            <person name="Lindquist E."/>
            <person name="Lucas S."/>
            <person name="Salamov A."/>
            <person name="McFadden G.I."/>
            <person name="Lane C.E."/>
            <person name="Keeling P.J."/>
            <person name="Gray M.W."/>
            <person name="Grigoriev I.V."/>
            <person name="Archibald J.M."/>
        </authorList>
    </citation>
    <scope>NUCLEOTIDE SEQUENCE</scope>
    <source>
        <strain evidence="3 5">CCMP2712</strain>
    </source>
</reference>
<evidence type="ECO:0000313" key="3">
    <source>
        <dbReference type="EMBL" id="EKX32755.1"/>
    </source>
</evidence>
<feature type="transmembrane region" description="Helical" evidence="2">
    <location>
        <begin position="34"/>
        <end position="54"/>
    </location>
</feature>
<gene>
    <name evidence="3" type="ORF">GUITHDRAFT_166623</name>
</gene>
<evidence type="ECO:0000313" key="4">
    <source>
        <dbReference type="EnsemblProtists" id="EKX32755"/>
    </source>
</evidence>
<sequence length="522" mass="57780">MQQQDWPKASRFALASNTETSAGTCSQRTSRGTWAAAVLAFTLGLVAVGCALLLSSSWSNPVSTISNGAGGTQGMNPRFLRSGKATGNKHEGRVRVKSIIHDAVQAAVKGAEKEVKTEIKSDVKDAVKEAIEEAVAGSQVLSQSKDENAFVHALVKDSAREAARAGAEEVRQYGKEIGHITKELDSQLGGLLEDQGLKKGSKEKSMRGSSWFDLATNVLKSQKQSDPNVSQRMSRAEAERKQQAHKMFVKEEKSIQDESKSMNVNRGSIPIGSRKNPLYVQAEHDRDAEAEKDLKYLEHQQKAKEALKHVKARLNHESRTEMAEKYLKIMDKKVLPTPHRRVSVDRNALAQKYLKQLEDQQGSGDHVRSAIQNKKPLSREQQAKLDMEFLKRGDALVEHGDVLKPVKLSPTIVHGDNKLEKAAKLMKEEKEEQKLSNHDRNELAQSFLKQLKGGKYVGKPFHALKVPSLVASSKSPDMDAKAQKYLKQLQAANPHVQATKKATDRNAIAEHDLHQLETSSHQ</sequence>
<dbReference type="EMBL" id="JH993173">
    <property type="protein sequence ID" value="EKX32755.1"/>
    <property type="molecule type" value="Genomic_DNA"/>
</dbReference>
<feature type="compositionally biased region" description="Basic and acidic residues" evidence="1">
    <location>
        <begin position="250"/>
        <end position="260"/>
    </location>
</feature>
<organism evidence="3">
    <name type="scientific">Guillardia theta (strain CCMP2712)</name>
    <name type="common">Cryptophyte</name>
    <dbReference type="NCBI Taxonomy" id="905079"/>
    <lineage>
        <taxon>Eukaryota</taxon>
        <taxon>Cryptophyceae</taxon>
        <taxon>Pyrenomonadales</taxon>
        <taxon>Geminigeraceae</taxon>
        <taxon>Guillardia</taxon>
    </lineage>
</organism>
<keyword evidence="5" id="KW-1185">Reference proteome</keyword>
<accession>L1IA86</accession>
<protein>
    <recommendedName>
        <fullName evidence="6">Transmembrane protein</fullName>
    </recommendedName>
</protein>